<dbReference type="InterPro" id="IPR043502">
    <property type="entry name" value="DNA/RNA_pol_sf"/>
</dbReference>
<dbReference type="PANTHER" id="PTHR33332">
    <property type="entry name" value="REVERSE TRANSCRIPTASE DOMAIN-CONTAINING PROTEIN"/>
    <property type="match status" value="1"/>
</dbReference>
<dbReference type="GeneID" id="112453919"/>
<accession>A0A6J1PM01</accession>
<reference evidence="3" key="1">
    <citation type="submission" date="2025-08" db="UniProtKB">
        <authorList>
            <consortium name="RefSeq"/>
        </authorList>
    </citation>
    <scope>IDENTIFICATION</scope>
    <source>
        <tissue evidence="3">Whole body</tissue>
    </source>
</reference>
<dbReference type="GO" id="GO:0071897">
    <property type="term" value="P:DNA biosynthetic process"/>
    <property type="evidence" value="ECO:0007669"/>
    <property type="project" value="UniProtKB-ARBA"/>
</dbReference>
<name>A0A6J1PM01_9HYME</name>
<dbReference type="Pfam" id="PF00078">
    <property type="entry name" value="RVT_1"/>
    <property type="match status" value="1"/>
</dbReference>
<evidence type="ECO:0000313" key="2">
    <source>
        <dbReference type="Proteomes" id="UP000504618"/>
    </source>
</evidence>
<dbReference type="SUPFAM" id="SSF56672">
    <property type="entry name" value="DNA/RNA polymerases"/>
    <property type="match status" value="1"/>
</dbReference>
<keyword evidence="2" id="KW-1185">Reference proteome</keyword>
<dbReference type="RefSeq" id="XP_024870719.1">
    <property type="nucleotide sequence ID" value="XM_025014951.1"/>
</dbReference>
<evidence type="ECO:0000259" key="1">
    <source>
        <dbReference type="PROSITE" id="PS50878"/>
    </source>
</evidence>
<dbReference type="Proteomes" id="UP000504618">
    <property type="component" value="Unplaced"/>
</dbReference>
<feature type="domain" description="Reverse transcriptase" evidence="1">
    <location>
        <begin position="1"/>
        <end position="250"/>
    </location>
</feature>
<organism evidence="2 3">
    <name type="scientific">Temnothorax curvispinosus</name>
    <dbReference type="NCBI Taxonomy" id="300111"/>
    <lineage>
        <taxon>Eukaryota</taxon>
        <taxon>Metazoa</taxon>
        <taxon>Ecdysozoa</taxon>
        <taxon>Arthropoda</taxon>
        <taxon>Hexapoda</taxon>
        <taxon>Insecta</taxon>
        <taxon>Pterygota</taxon>
        <taxon>Neoptera</taxon>
        <taxon>Endopterygota</taxon>
        <taxon>Hymenoptera</taxon>
        <taxon>Apocrita</taxon>
        <taxon>Aculeata</taxon>
        <taxon>Formicoidea</taxon>
        <taxon>Formicidae</taxon>
        <taxon>Myrmicinae</taxon>
        <taxon>Temnothorax</taxon>
    </lineage>
</organism>
<sequence>MTSKYICPPADLLHGLGLINRDAQAIFEYANVNGLKLNLTKSKVIIFASRAHVNNIDITLLPPIIVDRTPLLFYGVDVGEVLILVLFDFSKAFDTVSHHLLLTKLRKLGFSDQALELIFSYLTGRLQAVVDLEGVFSEWLSVTAGVPQGSVLGPLLFSLFINDIGAFLRFTEHLIFADDTQIYRRCLLSQLNAGLQFVAHDVNVVSEFAAANGLTLNLNKSKVLIFGSKGYIKQLNLNDLPLISVGGISIPYVTEARNLGVIMRSDLSWDSHVSHISKRLHFTLYKLKFHKNSLSRQLRVKLVTALIWPLLDYCSLVYNDVTDELDTRLQRLINCAIRFIFNLRRDEHITPLRHQLGWLSVKNRRLYFLGIEMYKISRGISPGYLSDIFIKPDSLIRRSSRLVVEHAFQIPTHRTETYHRSFHLAGIYLWNSLPSEIVSSSTIIEFKRKLHNHIFSLESGSVPASTLGQSSV</sequence>
<protein>
    <submittedName>
        <fullName evidence="3">Uncharacterized protein LOC112453919</fullName>
    </submittedName>
</protein>
<evidence type="ECO:0000313" key="3">
    <source>
        <dbReference type="RefSeq" id="XP_024870719.1"/>
    </source>
</evidence>
<dbReference type="PROSITE" id="PS50878">
    <property type="entry name" value="RT_POL"/>
    <property type="match status" value="1"/>
</dbReference>
<proteinExistence type="predicted"/>
<dbReference type="InterPro" id="IPR000477">
    <property type="entry name" value="RT_dom"/>
</dbReference>
<dbReference type="AlphaFoldDB" id="A0A6J1PM01"/>
<gene>
    <name evidence="3" type="primary">LOC112453919</name>
</gene>